<accession>A0A1Z4LYT8</accession>
<gene>
    <name evidence="1" type="ORF">NIES267_58970</name>
</gene>
<evidence type="ECO:0000313" key="2">
    <source>
        <dbReference type="Proteomes" id="UP000218418"/>
    </source>
</evidence>
<dbReference type="Gene3D" id="3.60.15.10">
    <property type="entry name" value="Ribonuclease Z/Hydroxyacylglutathione hydrolase-like"/>
    <property type="match status" value="1"/>
</dbReference>
<name>A0A1Z4LYT8_9CYAN</name>
<reference evidence="1 2" key="1">
    <citation type="submission" date="2017-06" db="EMBL/GenBank/DDBJ databases">
        <title>Genome sequencing of cyanobaciteial culture collection at National Institute for Environmental Studies (NIES).</title>
        <authorList>
            <person name="Hirose Y."/>
            <person name="Shimura Y."/>
            <person name="Fujisawa T."/>
            <person name="Nakamura Y."/>
            <person name="Kawachi M."/>
        </authorList>
    </citation>
    <scope>NUCLEOTIDE SEQUENCE [LARGE SCALE GENOMIC DNA]</scope>
    <source>
        <strain evidence="1 2">NIES-267</strain>
    </source>
</reference>
<dbReference type="AlphaFoldDB" id="A0A1Z4LYT8"/>
<dbReference type="Pfam" id="PF14234">
    <property type="entry name" value="DUF4336"/>
    <property type="match status" value="1"/>
</dbReference>
<sequence length="234" mass="26909">MLKKVDTNIWVTEQKLKYWGLEVGTRMTIIRLENGELVVISPIKVDSKTINQINEIGKVSIIIAPNLYHHLSISDFKYIYPDAKIFAAPGLDSKRQDIDFDKIINQGKIGAKDELEYFLFEGFKILDLKGASPLNEIVFFHQKSQTLILTDTAFHFDETFPFTTQLTMRVIGGYKKLEPSILEKLAIREKQKVKNSIQTVLKWNFERVIVAHGSILDNQGKEELEKGYNWALFS</sequence>
<evidence type="ECO:0008006" key="3">
    <source>
        <dbReference type="Google" id="ProtNLM"/>
    </source>
</evidence>
<organism evidence="1 2">
    <name type="scientific">Calothrix parasitica NIES-267</name>
    <dbReference type="NCBI Taxonomy" id="1973488"/>
    <lineage>
        <taxon>Bacteria</taxon>
        <taxon>Bacillati</taxon>
        <taxon>Cyanobacteriota</taxon>
        <taxon>Cyanophyceae</taxon>
        <taxon>Nostocales</taxon>
        <taxon>Calotrichaceae</taxon>
        <taxon>Calothrix</taxon>
    </lineage>
</organism>
<dbReference type="PANTHER" id="PTHR33835:SF1">
    <property type="entry name" value="METALLO-BETA-LACTAMASE DOMAIN-CONTAINING PROTEIN"/>
    <property type="match status" value="1"/>
</dbReference>
<dbReference type="OrthoDB" id="450111at2"/>
<dbReference type="InterPro" id="IPR025638">
    <property type="entry name" value="DUF4336"/>
</dbReference>
<dbReference type="PANTHER" id="PTHR33835">
    <property type="entry name" value="YALI0C07656P"/>
    <property type="match status" value="1"/>
</dbReference>
<keyword evidence="2" id="KW-1185">Reference proteome</keyword>
<dbReference type="Proteomes" id="UP000218418">
    <property type="component" value="Chromosome"/>
</dbReference>
<dbReference type="InterPro" id="IPR036866">
    <property type="entry name" value="RibonucZ/Hydroxyglut_hydro"/>
</dbReference>
<dbReference type="SUPFAM" id="SSF56281">
    <property type="entry name" value="Metallo-hydrolase/oxidoreductase"/>
    <property type="match status" value="1"/>
</dbReference>
<proteinExistence type="predicted"/>
<dbReference type="EMBL" id="AP018227">
    <property type="protein sequence ID" value="BAY86390.1"/>
    <property type="molecule type" value="Genomic_DNA"/>
</dbReference>
<evidence type="ECO:0000313" key="1">
    <source>
        <dbReference type="EMBL" id="BAY86390.1"/>
    </source>
</evidence>
<protein>
    <recommendedName>
        <fullName evidence="3">DUF4336 domain-containing protein</fullName>
    </recommendedName>
</protein>